<gene>
    <name evidence="10" type="ORF">K2173_008711</name>
</gene>
<feature type="transmembrane region" description="Helical" evidence="9">
    <location>
        <begin position="130"/>
        <end position="152"/>
    </location>
</feature>
<evidence type="ECO:0000313" key="11">
    <source>
        <dbReference type="Proteomes" id="UP001159364"/>
    </source>
</evidence>
<evidence type="ECO:0000313" key="10">
    <source>
        <dbReference type="EMBL" id="KAJ8752976.1"/>
    </source>
</evidence>
<dbReference type="Proteomes" id="UP001159364">
    <property type="component" value="Linkage Group LG10"/>
</dbReference>
<proteinExistence type="inferred from homology"/>
<dbReference type="GO" id="GO:0005886">
    <property type="term" value="C:plasma membrane"/>
    <property type="evidence" value="ECO:0007669"/>
    <property type="project" value="UniProtKB-SubCell"/>
</dbReference>
<name>A0AAV8SL22_9ROSI</name>
<feature type="transmembrane region" description="Helical" evidence="9">
    <location>
        <begin position="39"/>
        <end position="57"/>
    </location>
</feature>
<feature type="transmembrane region" description="Helical" evidence="9">
    <location>
        <begin position="191"/>
        <end position="212"/>
    </location>
</feature>
<keyword evidence="6" id="KW-0677">Repeat</keyword>
<keyword evidence="8 9" id="KW-0472">Membrane</keyword>
<comment type="similarity">
    <text evidence="2 9">Belongs to the SWEET sugar transporter family.</text>
</comment>
<reference evidence="10 11" key="1">
    <citation type="submission" date="2021-09" db="EMBL/GenBank/DDBJ databases">
        <title>Genomic insights and catalytic innovation underlie evolution of tropane alkaloids biosynthesis.</title>
        <authorList>
            <person name="Wang Y.-J."/>
            <person name="Tian T."/>
            <person name="Huang J.-P."/>
            <person name="Huang S.-X."/>
        </authorList>
    </citation>
    <scope>NUCLEOTIDE SEQUENCE [LARGE SCALE GENOMIC DNA]</scope>
    <source>
        <strain evidence="10">KIB-2018</strain>
        <tissue evidence="10">Leaf</tissue>
    </source>
</reference>
<organism evidence="10 11">
    <name type="scientific">Erythroxylum novogranatense</name>
    <dbReference type="NCBI Taxonomy" id="1862640"/>
    <lineage>
        <taxon>Eukaryota</taxon>
        <taxon>Viridiplantae</taxon>
        <taxon>Streptophyta</taxon>
        <taxon>Embryophyta</taxon>
        <taxon>Tracheophyta</taxon>
        <taxon>Spermatophyta</taxon>
        <taxon>Magnoliopsida</taxon>
        <taxon>eudicotyledons</taxon>
        <taxon>Gunneridae</taxon>
        <taxon>Pentapetalae</taxon>
        <taxon>rosids</taxon>
        <taxon>fabids</taxon>
        <taxon>Malpighiales</taxon>
        <taxon>Erythroxylaceae</taxon>
        <taxon>Erythroxylum</taxon>
    </lineage>
</organism>
<evidence type="ECO:0000256" key="9">
    <source>
        <dbReference type="RuleBase" id="RU910715"/>
    </source>
</evidence>
<dbReference type="InterPro" id="IPR047664">
    <property type="entry name" value="SWEET"/>
</dbReference>
<evidence type="ECO:0000256" key="3">
    <source>
        <dbReference type="ARBA" id="ARBA00022448"/>
    </source>
</evidence>
<feature type="transmembrane region" description="Helical" evidence="9">
    <location>
        <begin position="104"/>
        <end position="124"/>
    </location>
</feature>
<keyword evidence="3 9" id="KW-0813">Transport</keyword>
<keyword evidence="4 9" id="KW-0762">Sugar transport</keyword>
<keyword evidence="5 9" id="KW-0812">Transmembrane</keyword>
<protein>
    <recommendedName>
        <fullName evidence="9">Bidirectional sugar transporter SWEET</fullName>
    </recommendedName>
</protein>
<dbReference type="Gene3D" id="1.20.1280.290">
    <property type="match status" value="2"/>
</dbReference>
<dbReference type="PANTHER" id="PTHR10791:SF28">
    <property type="entry name" value="BIDIRECTIONAL SUGAR TRANSPORTER SWEET3"/>
    <property type="match status" value="1"/>
</dbReference>
<evidence type="ECO:0000256" key="8">
    <source>
        <dbReference type="ARBA" id="ARBA00023136"/>
    </source>
</evidence>
<evidence type="ECO:0000256" key="1">
    <source>
        <dbReference type="ARBA" id="ARBA00004127"/>
    </source>
</evidence>
<evidence type="ECO:0000256" key="4">
    <source>
        <dbReference type="ARBA" id="ARBA00022597"/>
    </source>
</evidence>
<keyword evidence="11" id="KW-1185">Reference proteome</keyword>
<feature type="transmembrane region" description="Helical" evidence="9">
    <location>
        <begin position="164"/>
        <end position="185"/>
    </location>
</feature>
<evidence type="ECO:0000256" key="7">
    <source>
        <dbReference type="ARBA" id="ARBA00022989"/>
    </source>
</evidence>
<accession>A0AAV8SL22</accession>
<evidence type="ECO:0000256" key="6">
    <source>
        <dbReference type="ARBA" id="ARBA00022737"/>
    </source>
</evidence>
<dbReference type="FunFam" id="1.20.1280.290:FF:000001">
    <property type="entry name" value="Bidirectional sugar transporter SWEET"/>
    <property type="match status" value="1"/>
</dbReference>
<dbReference type="Pfam" id="PF03083">
    <property type="entry name" value="MtN3_slv"/>
    <property type="match status" value="2"/>
</dbReference>
<feature type="transmembrane region" description="Helical" evidence="9">
    <location>
        <begin position="69"/>
        <end position="92"/>
    </location>
</feature>
<sequence>MGILRLAVGIMGNVAALSLYCAPIITFTRVIRKRNTEEFSCIPYIISLLACLIYAFYGTPVVSYGWENLPVVTIDGIGTILESSFIIIYICFAPLKEKVRVAAITLLMIMSFFLVVLVAVFAYHDHHHRKLFVGCVGVVSAAVMYGSPLVAVKTVLKTKSVEFMPFYLSFFTLLSSILWTIFGLMNLDFFLASPGIIGCILGIIQLGLYFSYCKRDIKEEPNNWDIEKNEDKTKVEMQLNH</sequence>
<comment type="caution">
    <text evidence="10">The sequence shown here is derived from an EMBL/GenBank/DDBJ whole genome shotgun (WGS) entry which is preliminary data.</text>
</comment>
<feature type="transmembrane region" description="Helical" evidence="9">
    <location>
        <begin position="6"/>
        <end position="27"/>
    </location>
</feature>
<dbReference type="EMBL" id="JAIWQS010000010">
    <property type="protein sequence ID" value="KAJ8752976.1"/>
    <property type="molecule type" value="Genomic_DNA"/>
</dbReference>
<dbReference type="GO" id="GO:0051119">
    <property type="term" value="F:sugar transmembrane transporter activity"/>
    <property type="evidence" value="ECO:0007669"/>
    <property type="project" value="InterPro"/>
</dbReference>
<keyword evidence="7 9" id="KW-1133">Transmembrane helix</keyword>
<dbReference type="AlphaFoldDB" id="A0AAV8SL22"/>
<evidence type="ECO:0000256" key="5">
    <source>
        <dbReference type="ARBA" id="ARBA00022692"/>
    </source>
</evidence>
<comment type="subcellular location">
    <subcellularLocation>
        <location evidence="9">Cell membrane</location>
        <topology evidence="9">Multi-pass membrane protein</topology>
    </subcellularLocation>
    <subcellularLocation>
        <location evidence="1">Endomembrane system</location>
        <topology evidence="1">Multi-pass membrane protein</topology>
    </subcellularLocation>
</comment>
<comment type="function">
    <text evidence="9">Mediates both low-affinity uptake and efflux of sugar across the membrane.</text>
</comment>
<dbReference type="GO" id="GO:0051260">
    <property type="term" value="P:protein homooligomerization"/>
    <property type="evidence" value="ECO:0007669"/>
    <property type="project" value="UniProtKB-ARBA"/>
</dbReference>
<dbReference type="FunFam" id="1.20.1280.290:FF:000002">
    <property type="entry name" value="Bidirectional sugar transporter SWEET"/>
    <property type="match status" value="1"/>
</dbReference>
<dbReference type="PANTHER" id="PTHR10791">
    <property type="entry name" value="RAG1-ACTIVATING PROTEIN 1"/>
    <property type="match status" value="1"/>
</dbReference>
<evidence type="ECO:0000256" key="2">
    <source>
        <dbReference type="ARBA" id="ARBA00007809"/>
    </source>
</evidence>
<dbReference type="InterPro" id="IPR004316">
    <property type="entry name" value="SWEET_rpt"/>
</dbReference>
<dbReference type="GO" id="GO:0012505">
    <property type="term" value="C:endomembrane system"/>
    <property type="evidence" value="ECO:0007669"/>
    <property type="project" value="UniProtKB-SubCell"/>
</dbReference>